<keyword evidence="7" id="KW-1185">Reference proteome</keyword>
<evidence type="ECO:0000256" key="4">
    <source>
        <dbReference type="RuleBase" id="RU003694"/>
    </source>
</evidence>
<dbReference type="Gene3D" id="3.40.47.10">
    <property type="match status" value="2"/>
</dbReference>
<dbReference type="PANTHER" id="PTHR43775:SF20">
    <property type="entry name" value="HYBRID PKS-NRPS SYNTHETASE APDA"/>
    <property type="match status" value="1"/>
</dbReference>
<protein>
    <recommendedName>
        <fullName evidence="5">Ketosynthase family 3 (KS3) domain-containing protein</fullName>
    </recommendedName>
</protein>
<evidence type="ECO:0000256" key="3">
    <source>
        <dbReference type="ARBA" id="ARBA00022679"/>
    </source>
</evidence>
<keyword evidence="3 4" id="KW-0808">Transferase</keyword>
<dbReference type="PROSITE" id="PS52004">
    <property type="entry name" value="KS3_2"/>
    <property type="match status" value="1"/>
</dbReference>
<gene>
    <name evidence="6" type="ORF">SLS59_006471</name>
</gene>
<keyword evidence="2" id="KW-0597">Phosphoprotein</keyword>
<evidence type="ECO:0000313" key="7">
    <source>
        <dbReference type="Proteomes" id="UP001521222"/>
    </source>
</evidence>
<dbReference type="InterPro" id="IPR020841">
    <property type="entry name" value="PKS_Beta-ketoAc_synthase_dom"/>
</dbReference>
<sequence>MHSSHKGHRKEPIAVIGNGCRFPGGAATPAKLWDLLREPWDVRSTIPSNRFDPDGFFRDTVNSTHHGYFLTEDYRTFDASFFGVKPVEAKSIDPQQRLLLEVVYESIEAAGLSMAALRGTLTAIYVGLMAADYNDLLNRDTSDYPPYIAAGANLLLGPEQFIAGSNMKMLSPDGRSRMWDSKANGYARGDGIAAVVLKTLSAALADGDDIECVIVETGLNQDGRTQGLTVPNATAQAALIKSTYKKAGLDLCKSADRPQYFEAHGTGTPIGDPIEAEAIHTAFFKSSDVTQVGRPRDTLICGPSPGQCYLKVLCGEPVSTLSDLVAQTSIAY</sequence>
<dbReference type="SMART" id="SM00825">
    <property type="entry name" value="PKS_KS"/>
    <property type="match status" value="1"/>
</dbReference>
<dbReference type="Proteomes" id="UP001521222">
    <property type="component" value="Unassembled WGS sequence"/>
</dbReference>
<proteinExistence type="inferred from homology"/>
<dbReference type="EMBL" id="JAKIXB020000021">
    <property type="protein sequence ID" value="KAL1599022.1"/>
    <property type="molecule type" value="Genomic_DNA"/>
</dbReference>
<feature type="domain" description="Ketosynthase family 3 (KS3)" evidence="5">
    <location>
        <begin position="10"/>
        <end position="332"/>
    </location>
</feature>
<comment type="similarity">
    <text evidence="4">Belongs to the thiolase-like superfamily. Beta-ketoacyl-ACP synthases family.</text>
</comment>
<organism evidence="6 7">
    <name type="scientific">Nothophoma quercina</name>
    <dbReference type="NCBI Taxonomy" id="749835"/>
    <lineage>
        <taxon>Eukaryota</taxon>
        <taxon>Fungi</taxon>
        <taxon>Dikarya</taxon>
        <taxon>Ascomycota</taxon>
        <taxon>Pezizomycotina</taxon>
        <taxon>Dothideomycetes</taxon>
        <taxon>Pleosporomycetidae</taxon>
        <taxon>Pleosporales</taxon>
        <taxon>Pleosporineae</taxon>
        <taxon>Didymellaceae</taxon>
        <taxon>Nothophoma</taxon>
    </lineage>
</organism>
<keyword evidence="1" id="KW-0596">Phosphopantetheine</keyword>
<evidence type="ECO:0000256" key="2">
    <source>
        <dbReference type="ARBA" id="ARBA00022553"/>
    </source>
</evidence>
<dbReference type="SUPFAM" id="SSF53901">
    <property type="entry name" value="Thiolase-like"/>
    <property type="match status" value="1"/>
</dbReference>
<dbReference type="Pfam" id="PF02801">
    <property type="entry name" value="Ketoacyl-synt_C"/>
    <property type="match status" value="1"/>
</dbReference>
<comment type="caution">
    <text evidence="6">The sequence shown here is derived from an EMBL/GenBank/DDBJ whole genome shotgun (WGS) entry which is preliminary data.</text>
</comment>
<dbReference type="PANTHER" id="PTHR43775">
    <property type="entry name" value="FATTY ACID SYNTHASE"/>
    <property type="match status" value="1"/>
</dbReference>
<dbReference type="CDD" id="cd00833">
    <property type="entry name" value="PKS"/>
    <property type="match status" value="1"/>
</dbReference>
<name>A0ABR3R4V0_9PLEO</name>
<dbReference type="InterPro" id="IPR014031">
    <property type="entry name" value="Ketoacyl_synth_C"/>
</dbReference>
<evidence type="ECO:0000256" key="1">
    <source>
        <dbReference type="ARBA" id="ARBA00022450"/>
    </source>
</evidence>
<accession>A0ABR3R4V0</accession>
<dbReference type="InterPro" id="IPR016039">
    <property type="entry name" value="Thiolase-like"/>
</dbReference>
<evidence type="ECO:0000313" key="6">
    <source>
        <dbReference type="EMBL" id="KAL1599022.1"/>
    </source>
</evidence>
<evidence type="ECO:0000259" key="5">
    <source>
        <dbReference type="PROSITE" id="PS52004"/>
    </source>
</evidence>
<dbReference type="Pfam" id="PF00109">
    <property type="entry name" value="ketoacyl-synt"/>
    <property type="match status" value="2"/>
</dbReference>
<reference evidence="6 7" key="1">
    <citation type="submission" date="2024-02" db="EMBL/GenBank/DDBJ databases">
        <title>De novo assembly and annotation of 12 fungi associated with fruit tree decline syndrome in Ontario, Canada.</title>
        <authorList>
            <person name="Sulman M."/>
            <person name="Ellouze W."/>
            <person name="Ilyukhin E."/>
        </authorList>
    </citation>
    <scope>NUCLEOTIDE SEQUENCE [LARGE SCALE GENOMIC DNA]</scope>
    <source>
        <strain evidence="6 7">M97-236</strain>
    </source>
</reference>
<dbReference type="InterPro" id="IPR014030">
    <property type="entry name" value="Ketoacyl_synth_N"/>
</dbReference>
<dbReference type="InterPro" id="IPR050091">
    <property type="entry name" value="PKS_NRPS_Biosynth_Enz"/>
</dbReference>